<name>A0ABY6L9F6_9ARAC</name>
<reference evidence="2 3" key="1">
    <citation type="submission" date="2022-01" db="EMBL/GenBank/DDBJ databases">
        <title>A chromosomal length assembly of Cordylochernes scorpioides.</title>
        <authorList>
            <person name="Zeh D."/>
            <person name="Zeh J."/>
        </authorList>
    </citation>
    <scope>NUCLEOTIDE SEQUENCE [LARGE SCALE GENOMIC DNA]</scope>
    <source>
        <strain evidence="2">IN4F17</strain>
        <tissue evidence="2">Whole Body</tissue>
    </source>
</reference>
<gene>
    <name evidence="2" type="ORF">LAZ67_14002284</name>
</gene>
<proteinExistence type="predicted"/>
<dbReference type="InterPro" id="IPR009254">
    <property type="entry name" value="Laminin_aI"/>
</dbReference>
<dbReference type="EMBL" id="CP092876">
    <property type="protein sequence ID" value="UYV76877.1"/>
    <property type="molecule type" value="Genomic_DNA"/>
</dbReference>
<sequence length="195" mass="22557">MCRCSRSPVKPYSISNKRRRCAGCEDECTGLLFHDLDYLSHQINSINLNNMSAIPWSYLLHLDSTADSLRVRVDSYSSKMDRARALANNYSLLFDLETQADMLYGQAREILGQAPLVAIDAYETFEDAKELLDLIRKLRQQLFDLVEELAKHGLDPHQDHKLATDHILDEAEKILRELKTRDFTPYRLNAEKELR</sequence>
<dbReference type="Proteomes" id="UP001235939">
    <property type="component" value="Chromosome 14"/>
</dbReference>
<organism evidence="2 3">
    <name type="scientific">Cordylochernes scorpioides</name>
    <dbReference type="NCBI Taxonomy" id="51811"/>
    <lineage>
        <taxon>Eukaryota</taxon>
        <taxon>Metazoa</taxon>
        <taxon>Ecdysozoa</taxon>
        <taxon>Arthropoda</taxon>
        <taxon>Chelicerata</taxon>
        <taxon>Arachnida</taxon>
        <taxon>Pseudoscorpiones</taxon>
        <taxon>Cheliferoidea</taxon>
        <taxon>Chernetidae</taxon>
        <taxon>Cordylochernes</taxon>
    </lineage>
</organism>
<keyword evidence="3" id="KW-1185">Reference proteome</keyword>
<accession>A0ABY6L9F6</accession>
<evidence type="ECO:0000313" key="3">
    <source>
        <dbReference type="Proteomes" id="UP001235939"/>
    </source>
</evidence>
<protein>
    <submittedName>
        <fullName evidence="2">LAMA3</fullName>
    </submittedName>
</protein>
<feature type="domain" description="Laminin alpha" evidence="1">
    <location>
        <begin position="50"/>
        <end position="195"/>
    </location>
</feature>
<evidence type="ECO:0000259" key="1">
    <source>
        <dbReference type="Pfam" id="PF06008"/>
    </source>
</evidence>
<dbReference type="Pfam" id="PF06008">
    <property type="entry name" value="Laminin_I"/>
    <property type="match status" value="1"/>
</dbReference>
<evidence type="ECO:0000313" key="2">
    <source>
        <dbReference type="EMBL" id="UYV76877.1"/>
    </source>
</evidence>